<organism evidence="2">
    <name type="scientific">marine sediment metagenome</name>
    <dbReference type="NCBI Taxonomy" id="412755"/>
    <lineage>
        <taxon>unclassified sequences</taxon>
        <taxon>metagenomes</taxon>
        <taxon>ecological metagenomes</taxon>
    </lineage>
</organism>
<dbReference type="EMBL" id="LAZR01046744">
    <property type="protein sequence ID" value="KKK95812.1"/>
    <property type="molecule type" value="Genomic_DNA"/>
</dbReference>
<dbReference type="Pfam" id="PF24746">
    <property type="entry name" value="DUF7694"/>
    <property type="match status" value="1"/>
</dbReference>
<feature type="domain" description="DUF7694" evidence="1">
    <location>
        <begin position="21"/>
        <end position="85"/>
    </location>
</feature>
<proteinExistence type="predicted"/>
<accession>A0A0F8ZPK9</accession>
<dbReference type="AlphaFoldDB" id="A0A0F8ZPK9"/>
<dbReference type="InterPro" id="IPR056111">
    <property type="entry name" value="DUF7694"/>
</dbReference>
<name>A0A0F8ZPK9_9ZZZZ</name>
<comment type="caution">
    <text evidence="2">The sequence shown here is derived from an EMBL/GenBank/DDBJ whole genome shotgun (WGS) entry which is preliminary data.</text>
</comment>
<reference evidence="2" key="1">
    <citation type="journal article" date="2015" name="Nature">
        <title>Complex archaea that bridge the gap between prokaryotes and eukaryotes.</title>
        <authorList>
            <person name="Spang A."/>
            <person name="Saw J.H."/>
            <person name="Jorgensen S.L."/>
            <person name="Zaremba-Niedzwiedzka K."/>
            <person name="Martijn J."/>
            <person name="Lind A.E."/>
            <person name="van Eijk R."/>
            <person name="Schleper C."/>
            <person name="Guy L."/>
            <person name="Ettema T.J."/>
        </authorList>
    </citation>
    <scope>NUCLEOTIDE SEQUENCE</scope>
</reference>
<evidence type="ECO:0000313" key="2">
    <source>
        <dbReference type="EMBL" id="KKK95812.1"/>
    </source>
</evidence>
<gene>
    <name evidence="2" type="ORF">LCGC14_2669010</name>
</gene>
<protein>
    <recommendedName>
        <fullName evidence="1">DUF7694 domain-containing protein</fullName>
    </recommendedName>
</protein>
<sequence>SGNGVFRVRYVKLGVNVLLAVIASDGDGWDHVSVSHRARCPKWDEMEYVKRLFFKDNEAAMQLHVPPIDHINCCKNCLHLWRPQNHEIPRPPEIMVAPQTS</sequence>
<feature type="non-terminal residue" evidence="2">
    <location>
        <position position="1"/>
    </location>
</feature>
<evidence type="ECO:0000259" key="1">
    <source>
        <dbReference type="Pfam" id="PF24746"/>
    </source>
</evidence>